<gene>
    <name evidence="2" type="ORF">MMG00_02365</name>
</gene>
<reference evidence="2 3" key="1">
    <citation type="submission" date="2022-03" db="EMBL/GenBank/DDBJ databases">
        <title>Ignatzschineria rhizosphaerae HR5S32.</title>
        <authorList>
            <person name="Sun J.Q."/>
            <person name="Feng J.Y."/>
        </authorList>
    </citation>
    <scope>NUCLEOTIDE SEQUENCE [LARGE SCALE GENOMIC DNA]</scope>
    <source>
        <strain evidence="2 3">HR5S32</strain>
    </source>
</reference>
<dbReference type="InterPro" id="IPR006944">
    <property type="entry name" value="Phage/GTA_portal"/>
</dbReference>
<sequence>MTQAVTNENQVFTFDTQQKISDREFYDFLIGGDHYHHDLYFPPRYSYEQLNLAMYSASLHESSLNFKAGIITSIFKENEYLSVIDFNRFITDYLIYGSAFLLRIPSKLGNTLALQHLMTYYMRVARKEGYYFVRPNEYDNPKYFEKKDIALFASYDSIQNIYGRPSYLSAIRSTTLNREATYFRIKYYKNGSHAGFILSINGKIDQGLMKNIRENLQKTKGDGNFRNLVLNIPEGNDKSVQLIPISEVAAKDEFFNIKRITDEDINTAHRVPPVLMGITPKNAGGFGDPGKHAAVFYQNEILPLQRLLESFNRELGISAFQFNKYEIPA</sequence>
<dbReference type="Pfam" id="PF04860">
    <property type="entry name" value="Phage_portal"/>
    <property type="match status" value="1"/>
</dbReference>
<dbReference type="RefSeq" id="WP_242150828.1">
    <property type="nucleotide sequence ID" value="NZ_CP093379.1"/>
</dbReference>
<evidence type="ECO:0000256" key="1">
    <source>
        <dbReference type="ARBA" id="ARBA00006799"/>
    </source>
</evidence>
<dbReference type="NCBIfam" id="TIGR01540">
    <property type="entry name" value="portal_PBSX"/>
    <property type="match status" value="1"/>
</dbReference>
<organism evidence="2 3">
    <name type="scientific">Ignatzschineria rhizosphaerae</name>
    <dbReference type="NCBI Taxonomy" id="2923279"/>
    <lineage>
        <taxon>Bacteria</taxon>
        <taxon>Pseudomonadati</taxon>
        <taxon>Pseudomonadota</taxon>
        <taxon>Gammaproteobacteria</taxon>
        <taxon>Cardiobacteriales</taxon>
        <taxon>Ignatzschineriaceae</taxon>
        <taxon>Ignatzschineria</taxon>
    </lineage>
</organism>
<keyword evidence="3" id="KW-1185">Reference proteome</keyword>
<evidence type="ECO:0000313" key="3">
    <source>
        <dbReference type="Proteomes" id="UP000829542"/>
    </source>
</evidence>
<comment type="similarity">
    <text evidence="1">Belongs to the phage portal family. PBSX subfamily.</text>
</comment>
<evidence type="ECO:0000313" key="2">
    <source>
        <dbReference type="EMBL" id="UNM96718.1"/>
    </source>
</evidence>
<dbReference type="EMBL" id="CP093379">
    <property type="protein sequence ID" value="UNM96718.1"/>
    <property type="molecule type" value="Genomic_DNA"/>
</dbReference>
<name>A0ABY3X1F6_9GAMM</name>
<protein>
    <submittedName>
        <fullName evidence="2">Phage portal protein</fullName>
    </submittedName>
</protein>
<accession>A0ABY3X1F6</accession>
<dbReference type="Proteomes" id="UP000829542">
    <property type="component" value="Chromosome"/>
</dbReference>
<dbReference type="InterPro" id="IPR006430">
    <property type="entry name" value="Phage_portal_PBSX"/>
</dbReference>
<proteinExistence type="inferred from homology"/>